<gene>
    <name evidence="3" type="ORF">M9Y10_003081</name>
</gene>
<dbReference type="InterPro" id="IPR038765">
    <property type="entry name" value="Papain-like_cys_pep_sf"/>
</dbReference>
<evidence type="ECO:0000313" key="4">
    <source>
        <dbReference type="Proteomes" id="UP001470230"/>
    </source>
</evidence>
<proteinExistence type="predicted"/>
<evidence type="ECO:0000313" key="3">
    <source>
        <dbReference type="EMBL" id="KAK8880409.1"/>
    </source>
</evidence>
<comment type="caution">
    <text evidence="3">The sequence shown here is derived from an EMBL/GenBank/DDBJ whole genome shotgun (WGS) entry which is preliminary data.</text>
</comment>
<dbReference type="Proteomes" id="UP001470230">
    <property type="component" value="Unassembled WGS sequence"/>
</dbReference>
<evidence type="ECO:0000256" key="1">
    <source>
        <dbReference type="SAM" id="MobiDB-lite"/>
    </source>
</evidence>
<sequence>MYYHLRLGIFISNARYCQQFNWGKDRTFTVGINKFPCHTPAEYKSIFGGHLSQTTKLEKSTISKSTISKSTISKSTKTAPDSLDWREKGIVNPFKDQGSCGSSGHFQPKKLQKAYML</sequence>
<name>A0ABR2JNK7_9EUKA</name>
<organism evidence="3 4">
    <name type="scientific">Tritrichomonas musculus</name>
    <dbReference type="NCBI Taxonomy" id="1915356"/>
    <lineage>
        <taxon>Eukaryota</taxon>
        <taxon>Metamonada</taxon>
        <taxon>Parabasalia</taxon>
        <taxon>Tritrichomonadida</taxon>
        <taxon>Tritrichomonadidae</taxon>
        <taxon>Tritrichomonas</taxon>
    </lineage>
</organism>
<dbReference type="Gene3D" id="3.90.70.10">
    <property type="entry name" value="Cysteine proteinases"/>
    <property type="match status" value="1"/>
</dbReference>
<keyword evidence="4" id="KW-1185">Reference proteome</keyword>
<dbReference type="SUPFAM" id="SSF54001">
    <property type="entry name" value="Cysteine proteinases"/>
    <property type="match status" value="1"/>
</dbReference>
<evidence type="ECO:0000259" key="2">
    <source>
        <dbReference type="Pfam" id="PF00112"/>
    </source>
</evidence>
<reference evidence="3 4" key="1">
    <citation type="submission" date="2024-04" db="EMBL/GenBank/DDBJ databases">
        <title>Tritrichomonas musculus Genome.</title>
        <authorList>
            <person name="Alves-Ferreira E."/>
            <person name="Grigg M."/>
            <person name="Lorenzi H."/>
            <person name="Galac M."/>
        </authorList>
    </citation>
    <scope>NUCLEOTIDE SEQUENCE [LARGE SCALE GENOMIC DNA]</scope>
    <source>
        <strain evidence="3 4">EAF2021</strain>
    </source>
</reference>
<protein>
    <recommendedName>
        <fullName evidence="2">Peptidase C1A papain C-terminal domain-containing protein</fullName>
    </recommendedName>
</protein>
<feature type="domain" description="Peptidase C1A papain C-terminal" evidence="2">
    <location>
        <begin position="80"/>
        <end position="105"/>
    </location>
</feature>
<feature type="region of interest" description="Disordered" evidence="1">
    <location>
        <begin position="93"/>
        <end position="117"/>
    </location>
</feature>
<feature type="compositionally biased region" description="Basic residues" evidence="1">
    <location>
        <begin position="107"/>
        <end position="117"/>
    </location>
</feature>
<dbReference type="InterPro" id="IPR000668">
    <property type="entry name" value="Peptidase_C1A_C"/>
</dbReference>
<dbReference type="EMBL" id="JAPFFF010000010">
    <property type="protein sequence ID" value="KAK8880409.1"/>
    <property type="molecule type" value="Genomic_DNA"/>
</dbReference>
<accession>A0ABR2JNK7</accession>
<dbReference type="Pfam" id="PF00112">
    <property type="entry name" value="Peptidase_C1"/>
    <property type="match status" value="1"/>
</dbReference>